<feature type="region of interest" description="Disordered" evidence="1">
    <location>
        <begin position="283"/>
        <end position="307"/>
    </location>
</feature>
<dbReference type="STRING" id="102285.A0A158QIY4"/>
<dbReference type="EMBL" id="UZAE01013074">
    <property type="protein sequence ID" value="VDO08062.1"/>
    <property type="molecule type" value="Genomic_DNA"/>
</dbReference>
<reference evidence="4" key="1">
    <citation type="submission" date="2016-04" db="UniProtKB">
        <authorList>
            <consortium name="WormBaseParasite"/>
        </authorList>
    </citation>
    <scope>IDENTIFICATION</scope>
</reference>
<organism evidence="4">
    <name type="scientific">Rodentolepis nana</name>
    <name type="common">Dwarf tapeworm</name>
    <name type="synonym">Hymenolepis nana</name>
    <dbReference type="NCBI Taxonomy" id="102285"/>
    <lineage>
        <taxon>Eukaryota</taxon>
        <taxon>Metazoa</taxon>
        <taxon>Spiralia</taxon>
        <taxon>Lophotrochozoa</taxon>
        <taxon>Platyhelminthes</taxon>
        <taxon>Cestoda</taxon>
        <taxon>Eucestoda</taxon>
        <taxon>Cyclophyllidea</taxon>
        <taxon>Hymenolepididae</taxon>
        <taxon>Rodentolepis</taxon>
    </lineage>
</organism>
<evidence type="ECO:0000256" key="1">
    <source>
        <dbReference type="SAM" id="MobiDB-lite"/>
    </source>
</evidence>
<dbReference type="Proteomes" id="UP000278807">
    <property type="component" value="Unassembled WGS sequence"/>
</dbReference>
<keyword evidence="3" id="KW-1185">Reference proteome</keyword>
<feature type="region of interest" description="Disordered" evidence="1">
    <location>
        <begin position="141"/>
        <end position="172"/>
    </location>
</feature>
<evidence type="ECO:0000313" key="3">
    <source>
        <dbReference type="Proteomes" id="UP000278807"/>
    </source>
</evidence>
<dbReference type="AlphaFoldDB" id="A0A158QIY4"/>
<name>A0A158QIY4_RODNA</name>
<reference evidence="2 3" key="2">
    <citation type="submission" date="2018-11" db="EMBL/GenBank/DDBJ databases">
        <authorList>
            <consortium name="Pathogen Informatics"/>
        </authorList>
    </citation>
    <scope>NUCLEOTIDE SEQUENCE [LARGE SCALE GENOMIC DNA]</scope>
</reference>
<sequence>MQPESALDVNGCSPNSSEKVVNGVGNSSKFANHSDPKPKMNIALDGSTYTKTIDLNPQDFYKLSSFDDFGDDFNQSYPQTSSTLNGQVSHLHSEPIEPTINPSALSKKNTSFSISPSCGKLRGASRSTFFSRLARRLTIRRSNSKPPTTLIPSSSSNDANSTKPPQVPKSRKIRRWFSKHMIPPYKHTFNKSSPEAFTARAATFDGTIDERVSQPTEDFGSVPIRRRGFPPPNLSETSLCNSQVGTLSLNDDPFEANESACLHQGARSYEKERLVSACASDSIPNKTDNHATQLSSAFSSPSVTAFG</sequence>
<feature type="compositionally biased region" description="Polar residues" evidence="1">
    <location>
        <begin position="12"/>
        <end position="31"/>
    </location>
</feature>
<accession>A0A158QIY4</accession>
<feature type="compositionally biased region" description="Polar residues" evidence="1">
    <location>
        <begin position="100"/>
        <end position="116"/>
    </location>
</feature>
<feature type="compositionally biased region" description="Polar residues" evidence="1">
    <location>
        <begin position="144"/>
        <end position="164"/>
    </location>
</feature>
<dbReference type="WBParaSite" id="HNAJ_0001049301-mRNA-1">
    <property type="protein sequence ID" value="HNAJ_0001049301-mRNA-1"/>
    <property type="gene ID" value="HNAJ_0001049301"/>
</dbReference>
<evidence type="ECO:0000313" key="4">
    <source>
        <dbReference type="WBParaSite" id="HNAJ_0001049301-mRNA-1"/>
    </source>
</evidence>
<proteinExistence type="predicted"/>
<protein>
    <submittedName>
        <fullName evidence="4">PP1-binding domain-containing protein</fullName>
    </submittedName>
</protein>
<feature type="region of interest" description="Disordered" evidence="1">
    <location>
        <begin position="1"/>
        <end position="39"/>
    </location>
</feature>
<feature type="region of interest" description="Disordered" evidence="1">
    <location>
        <begin position="93"/>
        <end position="119"/>
    </location>
</feature>
<gene>
    <name evidence="2" type="ORF">HNAJ_LOCUS10488</name>
</gene>
<evidence type="ECO:0000313" key="2">
    <source>
        <dbReference type="EMBL" id="VDO08062.1"/>
    </source>
</evidence>